<dbReference type="PANTHER" id="PTHR10398">
    <property type="entry name" value="AFADIN"/>
    <property type="match status" value="1"/>
</dbReference>
<reference evidence="1 2" key="2">
    <citation type="submission" date="2018-10" db="EMBL/GenBank/DDBJ databases">
        <authorList>
            <consortium name="Pathogen Informatics"/>
        </authorList>
    </citation>
    <scope>NUCLEOTIDE SEQUENCE [LARGE SCALE GENOMIC DNA]</scope>
</reference>
<organism evidence="3">
    <name type="scientific">Enterobius vermicularis</name>
    <name type="common">Human pinworm</name>
    <dbReference type="NCBI Taxonomy" id="51028"/>
    <lineage>
        <taxon>Eukaryota</taxon>
        <taxon>Metazoa</taxon>
        <taxon>Ecdysozoa</taxon>
        <taxon>Nematoda</taxon>
        <taxon>Chromadorea</taxon>
        <taxon>Rhabditida</taxon>
        <taxon>Spirurina</taxon>
        <taxon>Oxyuridomorpha</taxon>
        <taxon>Oxyuroidea</taxon>
        <taxon>Oxyuridae</taxon>
        <taxon>Enterobius</taxon>
    </lineage>
</organism>
<gene>
    <name evidence="1" type="ORF">EVEC_LOCUS1910</name>
</gene>
<dbReference type="PANTHER" id="PTHR10398:SF2">
    <property type="entry name" value="AFADIN"/>
    <property type="match status" value="1"/>
</dbReference>
<name>A0A0N4UXE7_ENTVE</name>
<dbReference type="Proteomes" id="UP000274131">
    <property type="component" value="Unassembled WGS sequence"/>
</dbReference>
<dbReference type="GO" id="GO:0032880">
    <property type="term" value="P:regulation of protein localization"/>
    <property type="evidence" value="ECO:0007669"/>
    <property type="project" value="TreeGrafter"/>
</dbReference>
<dbReference type="OrthoDB" id="6260541at2759"/>
<proteinExistence type="predicted"/>
<evidence type="ECO:0000313" key="3">
    <source>
        <dbReference type="WBParaSite" id="EVEC_0000220601-mRNA-1"/>
    </source>
</evidence>
<dbReference type="STRING" id="51028.A0A0N4UXE7"/>
<dbReference type="AlphaFoldDB" id="A0A0N4UXE7"/>
<dbReference type="InterPro" id="IPR028842">
    <property type="entry name" value="Afadin"/>
</dbReference>
<reference evidence="3" key="1">
    <citation type="submission" date="2017-02" db="UniProtKB">
        <authorList>
            <consortium name="WormBaseParasite"/>
        </authorList>
    </citation>
    <scope>IDENTIFICATION</scope>
</reference>
<dbReference type="GO" id="GO:0005912">
    <property type="term" value="C:adherens junction"/>
    <property type="evidence" value="ECO:0007669"/>
    <property type="project" value="TreeGrafter"/>
</dbReference>
<keyword evidence="2" id="KW-1185">Reference proteome</keyword>
<evidence type="ECO:0000313" key="2">
    <source>
        <dbReference type="Proteomes" id="UP000274131"/>
    </source>
</evidence>
<evidence type="ECO:0000313" key="1">
    <source>
        <dbReference type="EMBL" id="VDD86767.1"/>
    </source>
</evidence>
<sequence>MAAAGPNITFEVNKQAARYNGLSSWLTCPPTVPSEVGRDELNKELDRLESKGSEMTEADQQKYRQLVDELGKIREPLFFKSSRLVKPQNREDVSTLNISKEKEEVDVGTIPEKGNSQTEHCSTDSSKFCAIVVIVQFFFLRKGFKMFVNKVIDHISSIKVYRDPRLKRLNEIQARKNASQSNVRIDGANLGFREKMRLFAEQAGEMSLKNRYKTSSAQREIEQSLD</sequence>
<dbReference type="EMBL" id="UXUI01007285">
    <property type="protein sequence ID" value="VDD86767.1"/>
    <property type="molecule type" value="Genomic_DNA"/>
</dbReference>
<dbReference type="WBParaSite" id="EVEC_0000220601-mRNA-1">
    <property type="protein sequence ID" value="EVEC_0000220601-mRNA-1"/>
    <property type="gene ID" value="EVEC_0000220601"/>
</dbReference>
<protein>
    <submittedName>
        <fullName evidence="3">Pre-mRNA-splicing factor SYF2</fullName>
    </submittedName>
</protein>
<accession>A0A0N4UXE7</accession>
<dbReference type="GO" id="GO:0050839">
    <property type="term" value="F:cell adhesion molecule binding"/>
    <property type="evidence" value="ECO:0007669"/>
    <property type="project" value="TreeGrafter"/>
</dbReference>